<dbReference type="Proteomes" id="UP000662857">
    <property type="component" value="Chromosome"/>
</dbReference>
<evidence type="ECO:0000256" key="7">
    <source>
        <dbReference type="PROSITE-ProRule" id="PRU10141"/>
    </source>
</evidence>
<dbReference type="CDD" id="cd14014">
    <property type="entry name" value="STKc_PknB_like"/>
    <property type="match status" value="1"/>
</dbReference>
<keyword evidence="3" id="KW-0808">Transferase</keyword>
<dbReference type="EC" id="2.7.11.1" evidence="1"/>
<dbReference type="EMBL" id="CP070499">
    <property type="protein sequence ID" value="QSB17096.1"/>
    <property type="molecule type" value="Genomic_DNA"/>
</dbReference>
<evidence type="ECO:0000256" key="2">
    <source>
        <dbReference type="ARBA" id="ARBA00022527"/>
    </source>
</evidence>
<evidence type="ECO:0000313" key="11">
    <source>
        <dbReference type="Proteomes" id="UP000662857"/>
    </source>
</evidence>
<organism evidence="10 11">
    <name type="scientific">Natronosporangium hydrolyticum</name>
    <dbReference type="NCBI Taxonomy" id="2811111"/>
    <lineage>
        <taxon>Bacteria</taxon>
        <taxon>Bacillati</taxon>
        <taxon>Actinomycetota</taxon>
        <taxon>Actinomycetes</taxon>
        <taxon>Micromonosporales</taxon>
        <taxon>Micromonosporaceae</taxon>
        <taxon>Natronosporangium</taxon>
    </lineage>
</organism>
<keyword evidence="5 10" id="KW-0418">Kinase</keyword>
<feature type="region of interest" description="Disordered" evidence="8">
    <location>
        <begin position="460"/>
        <end position="479"/>
    </location>
</feature>
<keyword evidence="11" id="KW-1185">Reference proteome</keyword>
<sequence length="629" mass="67790">MVSGRYTLRAAVGHGGMGTVWRASDSQLGRNVAVKEVVPPPGIAPEDRDSMYQRMMREARAAASLSHPGIVQVYDVVTDSGRPWVVMELLDARSLSDVVLQDGPLAQRAVAKIGVALLGALEVAHAAGVLHRDVKPANVLICTDGRCVLTDFGVARMPTDQQLTTPGMVLGSPHFISPERAMGAPFGPPSDLFSLGVTLYTAVEGRPPFDKSEPIATMHSVVEDEPPPPHRAGPLTEVLYGLLEKNPDRRWDATRARQTLRDLLAGPLAAQPNQFPTDPYSVVPTQRQPWQDAAPATPKKRRKVGGRALLGPDEQPTERRDQPGDPARDRRDAEPARAPADDSTAAFAAPDLPDTGEWPAPAPEDTAANELPEAASVTWRDAGDRTPGTRSRRAQRPGQNQPREAATRAGVAARQAGAQGLAALQRLPRQAQIAAAAGVAMVVLIVGAWLFTGGGDDEEVGAPVDAAADPEPTTAPEQGPQIEVEEYAGRGVVLNYPAQWRPIPDDPDRSYIDFVDPDEARSAARLVVEPWGGEPERLVLTAEENIQANTATCAAAYERLDLREIEMAGRTGALLEYTCGEGEEQSWARWATVVHDGQAYSVRLTVQASEFEQYEPVFDELIRSFQITD</sequence>
<gene>
    <name evidence="10" type="ORF">JQS43_03810</name>
</gene>
<name>A0A895YQR5_9ACTN</name>
<evidence type="ECO:0000313" key="10">
    <source>
        <dbReference type="EMBL" id="QSB17096.1"/>
    </source>
</evidence>
<evidence type="ECO:0000259" key="9">
    <source>
        <dbReference type="PROSITE" id="PS50011"/>
    </source>
</evidence>
<dbReference type="InterPro" id="IPR011009">
    <property type="entry name" value="Kinase-like_dom_sf"/>
</dbReference>
<feature type="compositionally biased region" description="Low complexity" evidence="8">
    <location>
        <begin position="336"/>
        <end position="351"/>
    </location>
</feature>
<feature type="compositionally biased region" description="Low complexity" evidence="8">
    <location>
        <begin position="461"/>
        <end position="477"/>
    </location>
</feature>
<dbReference type="SMART" id="SM00220">
    <property type="entry name" value="S_TKc"/>
    <property type="match status" value="1"/>
</dbReference>
<dbReference type="Gene3D" id="3.30.200.20">
    <property type="entry name" value="Phosphorylase Kinase, domain 1"/>
    <property type="match status" value="1"/>
</dbReference>
<dbReference type="GO" id="GO:0005524">
    <property type="term" value="F:ATP binding"/>
    <property type="evidence" value="ECO:0007669"/>
    <property type="project" value="UniProtKB-UniRule"/>
</dbReference>
<reference evidence="10" key="1">
    <citation type="submission" date="2021-02" db="EMBL/GenBank/DDBJ databases">
        <title>Natrosporangium hydrolyticum gen. nov., sp. nov, a haloalkaliphilic actinobacterium from a soda solonchak soil.</title>
        <authorList>
            <person name="Sorokin D.Y."/>
            <person name="Khijniak T.V."/>
            <person name="Zakharycheva A.P."/>
            <person name="Boueva O.V."/>
            <person name="Ariskina E.V."/>
            <person name="Hahnke R.L."/>
            <person name="Bunk B."/>
            <person name="Sproer C."/>
            <person name="Schumann P."/>
            <person name="Evtushenko L.I."/>
            <person name="Kublanov I.V."/>
        </authorList>
    </citation>
    <scope>NUCLEOTIDE SEQUENCE</scope>
    <source>
        <strain evidence="10">DSM 106523</strain>
    </source>
</reference>
<protein>
    <recommendedName>
        <fullName evidence="1">non-specific serine/threonine protein kinase</fullName>
        <ecNumber evidence="1">2.7.11.1</ecNumber>
    </recommendedName>
</protein>
<keyword evidence="4 7" id="KW-0547">Nucleotide-binding</keyword>
<evidence type="ECO:0000256" key="1">
    <source>
        <dbReference type="ARBA" id="ARBA00012513"/>
    </source>
</evidence>
<evidence type="ECO:0000256" key="6">
    <source>
        <dbReference type="ARBA" id="ARBA00022840"/>
    </source>
</evidence>
<feature type="compositionally biased region" description="Basic and acidic residues" evidence="8">
    <location>
        <begin position="316"/>
        <end position="335"/>
    </location>
</feature>
<keyword evidence="6 7" id="KW-0067">ATP-binding</keyword>
<dbReference type="PANTHER" id="PTHR43289">
    <property type="entry name" value="MITOGEN-ACTIVATED PROTEIN KINASE KINASE KINASE 20-RELATED"/>
    <property type="match status" value="1"/>
</dbReference>
<evidence type="ECO:0000256" key="3">
    <source>
        <dbReference type="ARBA" id="ARBA00022679"/>
    </source>
</evidence>
<dbReference type="SUPFAM" id="SSF56112">
    <property type="entry name" value="Protein kinase-like (PK-like)"/>
    <property type="match status" value="1"/>
</dbReference>
<evidence type="ECO:0000256" key="5">
    <source>
        <dbReference type="ARBA" id="ARBA00022777"/>
    </source>
</evidence>
<evidence type="ECO:0000256" key="8">
    <source>
        <dbReference type="SAM" id="MobiDB-lite"/>
    </source>
</evidence>
<dbReference type="Gene3D" id="1.10.510.10">
    <property type="entry name" value="Transferase(Phosphotransferase) domain 1"/>
    <property type="match status" value="1"/>
</dbReference>
<dbReference type="InterPro" id="IPR008271">
    <property type="entry name" value="Ser/Thr_kinase_AS"/>
</dbReference>
<dbReference type="InterPro" id="IPR017441">
    <property type="entry name" value="Protein_kinase_ATP_BS"/>
</dbReference>
<evidence type="ECO:0000256" key="4">
    <source>
        <dbReference type="ARBA" id="ARBA00022741"/>
    </source>
</evidence>
<dbReference type="KEGG" id="nhy:JQS43_03810"/>
<accession>A0A895YQR5</accession>
<dbReference type="PROSITE" id="PS50011">
    <property type="entry name" value="PROTEIN_KINASE_DOM"/>
    <property type="match status" value="1"/>
</dbReference>
<dbReference type="Pfam" id="PF00069">
    <property type="entry name" value="Pkinase"/>
    <property type="match status" value="1"/>
</dbReference>
<dbReference type="Gene3D" id="3.40.1000.10">
    <property type="entry name" value="Mog1/PsbP, alpha/beta/alpha sandwich"/>
    <property type="match status" value="1"/>
</dbReference>
<keyword evidence="2" id="KW-0723">Serine/threonine-protein kinase</keyword>
<dbReference type="PROSITE" id="PS00107">
    <property type="entry name" value="PROTEIN_KINASE_ATP"/>
    <property type="match status" value="1"/>
</dbReference>
<dbReference type="InterPro" id="IPR000719">
    <property type="entry name" value="Prot_kinase_dom"/>
</dbReference>
<dbReference type="PROSITE" id="PS00108">
    <property type="entry name" value="PROTEIN_KINASE_ST"/>
    <property type="match status" value="1"/>
</dbReference>
<feature type="region of interest" description="Disordered" evidence="8">
    <location>
        <begin position="267"/>
        <end position="408"/>
    </location>
</feature>
<feature type="binding site" evidence="7">
    <location>
        <position position="35"/>
    </location>
    <ligand>
        <name>ATP</name>
        <dbReference type="ChEBI" id="CHEBI:30616"/>
    </ligand>
</feature>
<feature type="domain" description="Protein kinase" evidence="9">
    <location>
        <begin position="6"/>
        <end position="264"/>
    </location>
</feature>
<dbReference type="GO" id="GO:0004674">
    <property type="term" value="F:protein serine/threonine kinase activity"/>
    <property type="evidence" value="ECO:0007669"/>
    <property type="project" value="UniProtKB-KW"/>
</dbReference>
<proteinExistence type="predicted"/>
<dbReference type="AlphaFoldDB" id="A0A895YQR5"/>
<dbReference type="PANTHER" id="PTHR43289:SF6">
    <property type="entry name" value="SERINE_THREONINE-PROTEIN KINASE NEKL-3"/>
    <property type="match status" value="1"/>
</dbReference>